<feature type="transmembrane region" description="Helical" evidence="2">
    <location>
        <begin position="105"/>
        <end position="124"/>
    </location>
</feature>
<reference evidence="5" key="1">
    <citation type="submission" date="2017-02" db="UniProtKB">
        <authorList>
            <consortium name="WormBaseParasite"/>
        </authorList>
    </citation>
    <scope>IDENTIFICATION</scope>
</reference>
<feature type="transmembrane region" description="Helical" evidence="2">
    <location>
        <begin position="592"/>
        <end position="611"/>
    </location>
</feature>
<dbReference type="InterPro" id="IPR036259">
    <property type="entry name" value="MFS_trans_sf"/>
</dbReference>
<dbReference type="Pfam" id="PF07690">
    <property type="entry name" value="MFS_1"/>
    <property type="match status" value="1"/>
</dbReference>
<evidence type="ECO:0000313" key="3">
    <source>
        <dbReference type="EMBL" id="VDD93846.1"/>
    </source>
</evidence>
<keyword evidence="2" id="KW-0812">Transmembrane</keyword>
<dbReference type="GO" id="GO:0008028">
    <property type="term" value="F:monocarboxylic acid transmembrane transporter activity"/>
    <property type="evidence" value="ECO:0007669"/>
    <property type="project" value="TreeGrafter"/>
</dbReference>
<dbReference type="OrthoDB" id="6499973at2759"/>
<feature type="region of interest" description="Disordered" evidence="1">
    <location>
        <begin position="226"/>
        <end position="311"/>
    </location>
</feature>
<dbReference type="InterPro" id="IPR050327">
    <property type="entry name" value="Proton-linked_MCT"/>
</dbReference>
<feature type="transmembrane region" description="Helical" evidence="2">
    <location>
        <begin position="40"/>
        <end position="59"/>
    </location>
</feature>
<evidence type="ECO:0000256" key="2">
    <source>
        <dbReference type="SAM" id="Phobius"/>
    </source>
</evidence>
<keyword evidence="2" id="KW-0472">Membrane</keyword>
<dbReference type="PANTHER" id="PTHR11360">
    <property type="entry name" value="MONOCARBOXYLATE TRANSPORTER"/>
    <property type="match status" value="1"/>
</dbReference>
<evidence type="ECO:0000256" key="1">
    <source>
        <dbReference type="SAM" id="MobiDB-lite"/>
    </source>
</evidence>
<dbReference type="Proteomes" id="UP000274131">
    <property type="component" value="Unassembled WGS sequence"/>
</dbReference>
<feature type="transmembrane region" description="Helical" evidence="2">
    <location>
        <begin position="136"/>
        <end position="161"/>
    </location>
</feature>
<feature type="transmembrane region" description="Helical" evidence="2">
    <location>
        <begin position="551"/>
        <end position="580"/>
    </location>
</feature>
<name>A0A0N4VEN9_ENTVE</name>
<dbReference type="PANTHER" id="PTHR11360:SF286">
    <property type="entry name" value="GH22266P"/>
    <property type="match status" value="1"/>
</dbReference>
<evidence type="ECO:0000313" key="5">
    <source>
        <dbReference type="WBParaSite" id="EVEC_0000915601-mRNA-1"/>
    </source>
</evidence>
<dbReference type="AlphaFoldDB" id="A0A0N4VEN9"/>
<feature type="transmembrane region" description="Helical" evidence="2">
    <location>
        <begin position="80"/>
        <end position="99"/>
    </location>
</feature>
<gene>
    <name evidence="3" type="ORF">EVEC_LOCUS8597</name>
</gene>
<dbReference type="InterPro" id="IPR011701">
    <property type="entry name" value="MFS"/>
</dbReference>
<dbReference type="EMBL" id="UXUI01009502">
    <property type="protein sequence ID" value="VDD93846.1"/>
    <property type="molecule type" value="Genomic_DNA"/>
</dbReference>
<keyword evidence="4" id="KW-1185">Reference proteome</keyword>
<feature type="transmembrane region" description="Helical" evidence="2">
    <location>
        <begin position="524"/>
        <end position="545"/>
    </location>
</feature>
<feature type="compositionally biased region" description="Basic and acidic residues" evidence="1">
    <location>
        <begin position="232"/>
        <end position="251"/>
    </location>
</feature>
<dbReference type="WBParaSite" id="EVEC_0000915601-mRNA-1">
    <property type="protein sequence ID" value="EVEC_0000915601-mRNA-1"/>
    <property type="gene ID" value="EVEC_0000915601"/>
</dbReference>
<organism evidence="5">
    <name type="scientific">Enterobius vermicularis</name>
    <name type="common">Human pinworm</name>
    <dbReference type="NCBI Taxonomy" id="51028"/>
    <lineage>
        <taxon>Eukaryota</taxon>
        <taxon>Metazoa</taxon>
        <taxon>Ecdysozoa</taxon>
        <taxon>Nematoda</taxon>
        <taxon>Chromadorea</taxon>
        <taxon>Rhabditida</taxon>
        <taxon>Spirurina</taxon>
        <taxon>Oxyuridomorpha</taxon>
        <taxon>Oxyuroidea</taxon>
        <taxon>Oxyuridae</taxon>
        <taxon>Enterobius</taxon>
    </lineage>
</organism>
<dbReference type="STRING" id="51028.A0A0N4VEN9"/>
<accession>A0A0N4VEN9</accession>
<feature type="transmembrane region" description="Helical" evidence="2">
    <location>
        <begin position="167"/>
        <end position="188"/>
    </location>
</feature>
<reference evidence="3 4" key="2">
    <citation type="submission" date="2018-10" db="EMBL/GenBank/DDBJ databases">
        <authorList>
            <consortium name="Pathogen Informatics"/>
        </authorList>
    </citation>
    <scope>NUCLEOTIDE SEQUENCE [LARGE SCALE GENOMIC DNA]</scope>
</reference>
<feature type="transmembrane region" description="Helical" evidence="2">
    <location>
        <begin position="200"/>
        <end position="217"/>
    </location>
</feature>
<dbReference type="SUPFAM" id="SSF103473">
    <property type="entry name" value="MFS general substrate transporter"/>
    <property type="match status" value="1"/>
</dbReference>
<keyword evidence="2" id="KW-1133">Transmembrane helix</keyword>
<proteinExistence type="predicted"/>
<evidence type="ECO:0000313" key="4">
    <source>
        <dbReference type="Proteomes" id="UP000274131"/>
    </source>
</evidence>
<protein>
    <submittedName>
        <fullName evidence="5">MFS domain-containing protein</fullName>
    </submittedName>
</protein>
<dbReference type="Gene3D" id="1.20.1250.20">
    <property type="entry name" value="MFS general substrate transporter like domains"/>
    <property type="match status" value="2"/>
</dbReference>
<sequence>MMIQLVFIEFCKLLLCHFLGDSKGEVDAAALLPVPPDGGYGWVIVFAAFFCNFLVDGIANAFGQFTKLYVETFKSDTATVAFVGSCLIGAYLLVGPIVSGLTNKYGARIVVILGSIIAGLAFLLSIMSPNIYVMILLYGIIGGIGLGFIYLPAICVVCYYFEKKRSLATGIAVAGSGAGTIVMPPLCFELLKSFGYKTTLGVLALLTFTGIGLGLLYRPLTASNASDEEAQEKEMQPLNKKDTQEERDHSRAASVSGNDGDKPQFKRLRSTVSESGDPSAQPLIDGSRDGGGLYPKLNQSDGKGKRTSESSDVLGADYKLTKVSARDYAQSLTRLSQTGLKDAESMASAGSINAKEFSKPMNRNDIFYQGSIQNLPEFQKEAELKSLPGRDFRKYRESQVSIPTEFAAQALGLTEGGTDDTNNKGICSCLPPSVRSTFSQMLDFELLKDTSMILLSFSNLFGMLGFYVPFMFVFEMAKSKDIEEEQAKWLLPIPKSFFQSGTEYTCLGRIVFGWLADRKWLSALALNNISLLSCGVLTMLCPYLSSYTTLMVYSVLFGFMISLVPFSVPAAYICLTSIVLTDLLGLERLTNAFGILVVSRSIACFIGTPVAG</sequence>
<feature type="transmembrane region" description="Helical" evidence="2">
    <location>
        <begin position="452"/>
        <end position="474"/>
    </location>
</feature>